<dbReference type="GO" id="GO:0006310">
    <property type="term" value="P:DNA recombination"/>
    <property type="evidence" value="ECO:0007669"/>
    <property type="project" value="UniProtKB-KW"/>
</dbReference>
<dbReference type="SUPFAM" id="SSF56349">
    <property type="entry name" value="DNA breaking-rejoining enzymes"/>
    <property type="match status" value="1"/>
</dbReference>
<feature type="domain" description="Tyr recombinase" evidence="6">
    <location>
        <begin position="179"/>
        <end position="400"/>
    </location>
</feature>
<dbReference type="InterPro" id="IPR011010">
    <property type="entry name" value="DNA_brk_join_enz"/>
</dbReference>
<evidence type="ECO:0000313" key="7">
    <source>
        <dbReference type="EMBL" id="MBA4709229.1"/>
    </source>
</evidence>
<dbReference type="Gene3D" id="1.10.443.10">
    <property type="entry name" value="Intergrase catalytic core"/>
    <property type="match status" value="1"/>
</dbReference>
<dbReference type="EMBL" id="JACERN010000033">
    <property type="protein sequence ID" value="MBA4709229.1"/>
    <property type="molecule type" value="Genomic_DNA"/>
</dbReference>
<comment type="similarity">
    <text evidence="1">Belongs to the 'phage' integrase family.</text>
</comment>
<keyword evidence="2" id="KW-0229">DNA integration</keyword>
<evidence type="ECO:0000256" key="2">
    <source>
        <dbReference type="ARBA" id="ARBA00022908"/>
    </source>
</evidence>
<dbReference type="GO" id="GO:0015074">
    <property type="term" value="P:DNA integration"/>
    <property type="evidence" value="ECO:0007669"/>
    <property type="project" value="UniProtKB-KW"/>
</dbReference>
<name>A0A838Y9K4_9NEIS</name>
<protein>
    <submittedName>
        <fullName evidence="7">Tyrosine-type recombinase/integrase</fullName>
    </submittedName>
</protein>
<feature type="region of interest" description="Disordered" evidence="5">
    <location>
        <begin position="162"/>
        <end position="184"/>
    </location>
</feature>
<keyword evidence="4" id="KW-0233">DNA recombination</keyword>
<reference evidence="7 8" key="1">
    <citation type="submission" date="2020-07" db="EMBL/GenBank/DDBJ databases">
        <title>Draft genome sequence of violacein-producing bacteria and related species.</title>
        <authorList>
            <person name="Wilson H.S."/>
            <person name="De Leon M.E."/>
        </authorList>
    </citation>
    <scope>NUCLEOTIDE SEQUENCE [LARGE SCALE GENOMIC DNA]</scope>
    <source>
        <strain evidence="7 8">HSC-21Su07</strain>
    </source>
</reference>
<organism evidence="7 8">
    <name type="scientific">Aquitalea aquatica</name>
    <dbReference type="NCBI Taxonomy" id="3044273"/>
    <lineage>
        <taxon>Bacteria</taxon>
        <taxon>Pseudomonadati</taxon>
        <taxon>Pseudomonadota</taxon>
        <taxon>Betaproteobacteria</taxon>
        <taxon>Neisseriales</taxon>
        <taxon>Chromobacteriaceae</taxon>
        <taxon>Aquitalea</taxon>
    </lineage>
</organism>
<dbReference type="InterPro" id="IPR002104">
    <property type="entry name" value="Integrase_catalytic"/>
</dbReference>
<evidence type="ECO:0000256" key="5">
    <source>
        <dbReference type="SAM" id="MobiDB-lite"/>
    </source>
</evidence>
<gene>
    <name evidence="7" type="ORF">H2Z84_12675</name>
</gene>
<evidence type="ECO:0000256" key="1">
    <source>
        <dbReference type="ARBA" id="ARBA00008857"/>
    </source>
</evidence>
<dbReference type="PROSITE" id="PS51898">
    <property type="entry name" value="TYR_RECOMBINASE"/>
    <property type="match status" value="1"/>
</dbReference>
<dbReference type="Pfam" id="PF00589">
    <property type="entry name" value="Phage_integrase"/>
    <property type="match status" value="1"/>
</dbReference>
<keyword evidence="3" id="KW-0238">DNA-binding</keyword>
<evidence type="ECO:0000256" key="4">
    <source>
        <dbReference type="ARBA" id="ARBA00023172"/>
    </source>
</evidence>
<evidence type="ECO:0000259" key="6">
    <source>
        <dbReference type="PROSITE" id="PS51898"/>
    </source>
</evidence>
<keyword evidence="8" id="KW-1185">Reference proteome</keyword>
<dbReference type="InterPro" id="IPR013762">
    <property type="entry name" value="Integrase-like_cat_sf"/>
</dbReference>
<accession>A0A838Y9K4</accession>
<dbReference type="PANTHER" id="PTHR30349:SF41">
    <property type="entry name" value="INTEGRASE_RECOMBINASE PROTEIN MJ0367-RELATED"/>
    <property type="match status" value="1"/>
</dbReference>
<dbReference type="RefSeq" id="WP_181836301.1">
    <property type="nucleotide sequence ID" value="NZ_JACERN010000033.1"/>
</dbReference>
<evidence type="ECO:0000313" key="8">
    <source>
        <dbReference type="Proteomes" id="UP000545606"/>
    </source>
</evidence>
<dbReference type="GO" id="GO:0003677">
    <property type="term" value="F:DNA binding"/>
    <property type="evidence" value="ECO:0007669"/>
    <property type="project" value="UniProtKB-KW"/>
</dbReference>
<proteinExistence type="inferred from homology"/>
<sequence length="417" mass="48184">MQKNYQIKSFVMLTGERYCLLIDRETGMPLYYPNLYVTTQVRNRSNSVASMESALSGINVLLRFCEEHQVDLEGRFMKCEYFAIHELDAIRDYCQQSFTRRAEDPRREVIPINSKGKPTRKTGLASEYVRLTHIAKYTAWLATILLTGEIERKTTLDIAKMKKGFESRRPSSKGRNQAGREQGLSREQEMALLEVIQPGYEHNPFEDQPTQIRNQLLILLLLYLGIRGGELLNIRVSDIDWSKNQIVIARRADAKIDPRRRQPLVKTLDRRLPMKDTLVRAIHHYIVQIRSRVPGAKKHDYLFVTHKSGPTQGQPMSRSAFLKVIKLISSATPKLSGLHGHELRHTWNNRFSELMDARDDPPTPEEQEMQRSYLQGWKPGSGTAAIYTKRFTREKAIEASLKLQEGMTRIPENLEYD</sequence>
<dbReference type="Proteomes" id="UP000545606">
    <property type="component" value="Unassembled WGS sequence"/>
</dbReference>
<comment type="caution">
    <text evidence="7">The sequence shown here is derived from an EMBL/GenBank/DDBJ whole genome shotgun (WGS) entry which is preliminary data.</text>
</comment>
<dbReference type="PANTHER" id="PTHR30349">
    <property type="entry name" value="PHAGE INTEGRASE-RELATED"/>
    <property type="match status" value="1"/>
</dbReference>
<dbReference type="InterPro" id="IPR050090">
    <property type="entry name" value="Tyrosine_recombinase_XerCD"/>
</dbReference>
<evidence type="ECO:0000256" key="3">
    <source>
        <dbReference type="ARBA" id="ARBA00023125"/>
    </source>
</evidence>
<dbReference type="AlphaFoldDB" id="A0A838Y9K4"/>